<proteinExistence type="predicted"/>
<dbReference type="Gene3D" id="2.60.40.10">
    <property type="entry name" value="Immunoglobulins"/>
    <property type="match status" value="2"/>
</dbReference>
<feature type="non-terminal residue" evidence="3">
    <location>
        <position position="339"/>
    </location>
</feature>
<feature type="domain" description="Fibronectin type-III" evidence="2">
    <location>
        <begin position="1"/>
        <end position="84"/>
    </location>
</feature>
<gene>
    <name evidence="3" type="ORF">g.8282</name>
</gene>
<dbReference type="InterPro" id="IPR003961">
    <property type="entry name" value="FN3_dom"/>
</dbReference>
<organism evidence="3">
    <name type="scientific">Cuerna arida</name>
    <dbReference type="NCBI Taxonomy" id="1464854"/>
    <lineage>
        <taxon>Eukaryota</taxon>
        <taxon>Metazoa</taxon>
        <taxon>Ecdysozoa</taxon>
        <taxon>Arthropoda</taxon>
        <taxon>Hexapoda</taxon>
        <taxon>Insecta</taxon>
        <taxon>Pterygota</taxon>
        <taxon>Neoptera</taxon>
        <taxon>Paraneoptera</taxon>
        <taxon>Hemiptera</taxon>
        <taxon>Auchenorrhyncha</taxon>
        <taxon>Membracoidea</taxon>
        <taxon>Cicadellidae</taxon>
        <taxon>Cicadellinae</taxon>
        <taxon>Proconiini</taxon>
        <taxon>Cuerna</taxon>
    </lineage>
</organism>
<keyword evidence="1" id="KW-0472">Membrane</keyword>
<dbReference type="PANTHER" id="PTHR46957:SF3">
    <property type="entry name" value="CYTOKINE RECEPTOR"/>
    <property type="match status" value="1"/>
</dbReference>
<evidence type="ECO:0000313" key="3">
    <source>
        <dbReference type="EMBL" id="JAS54148.1"/>
    </source>
</evidence>
<keyword evidence="1" id="KW-1133">Transmembrane helix</keyword>
<dbReference type="AlphaFoldDB" id="A0A1B6FVC6"/>
<evidence type="ECO:0000256" key="1">
    <source>
        <dbReference type="SAM" id="Phobius"/>
    </source>
</evidence>
<name>A0A1B6FVC6_9HEMI</name>
<dbReference type="InterPro" id="IPR050713">
    <property type="entry name" value="RTP_Phos/Ushers"/>
</dbReference>
<protein>
    <recommendedName>
        <fullName evidence="2">Fibronectin type-III domain-containing protein</fullName>
    </recommendedName>
</protein>
<evidence type="ECO:0000259" key="2">
    <source>
        <dbReference type="PROSITE" id="PS50853"/>
    </source>
</evidence>
<dbReference type="EMBL" id="GECZ01015621">
    <property type="protein sequence ID" value="JAS54148.1"/>
    <property type="molecule type" value="Transcribed_RNA"/>
</dbReference>
<dbReference type="SUPFAM" id="SSF49265">
    <property type="entry name" value="Fibronectin type III"/>
    <property type="match status" value="1"/>
</dbReference>
<dbReference type="InterPro" id="IPR013783">
    <property type="entry name" value="Ig-like_fold"/>
</dbReference>
<sequence>WNVPENSGLRIQFFKIQYKISRDQKPFKSSGWKTVNSDIPAYINSFEVDNLTPEHSYKFHVAAVYENNDNKFGPNSEKFYLARADFFEKNPLPVPKLTHTESISVSSIKIYWELEPNNVTIDGFYVHYLPGNSAGDYMKASVEGQDKREYLITHLLPDTYYDIKLQSFTFNLSSEFSAILKQKTMKIIKDNSNIIVQTATTESTIKHIEDFYYLHGIWVPAVAGISFVLLILATFVLCRCYKKAKKAANTEPPSNKVNGAIVDDVIRNKSDQKFTCNGVSTCNNKIKITANPLSEMDQKETENVIEMSCLPTDIQNSNATTSNNYYNNNNHEIVINLKN</sequence>
<dbReference type="PROSITE" id="PS50853">
    <property type="entry name" value="FN3"/>
    <property type="match status" value="2"/>
</dbReference>
<dbReference type="CDD" id="cd00063">
    <property type="entry name" value="FN3"/>
    <property type="match status" value="2"/>
</dbReference>
<accession>A0A1B6FVC6</accession>
<feature type="transmembrane region" description="Helical" evidence="1">
    <location>
        <begin position="212"/>
        <end position="237"/>
    </location>
</feature>
<feature type="non-terminal residue" evidence="3">
    <location>
        <position position="1"/>
    </location>
</feature>
<dbReference type="PANTHER" id="PTHR46957">
    <property type="entry name" value="CYTOKINE RECEPTOR"/>
    <property type="match status" value="1"/>
</dbReference>
<dbReference type="GO" id="GO:0016020">
    <property type="term" value="C:membrane"/>
    <property type="evidence" value="ECO:0007669"/>
    <property type="project" value="UniProtKB-SubCell"/>
</dbReference>
<reference evidence="3" key="1">
    <citation type="submission" date="2015-11" db="EMBL/GenBank/DDBJ databases">
        <title>De novo transcriptome assembly of four potential Pierce s Disease insect vectors from Arizona vineyards.</title>
        <authorList>
            <person name="Tassone E.E."/>
        </authorList>
    </citation>
    <scope>NUCLEOTIDE SEQUENCE</scope>
</reference>
<dbReference type="Pfam" id="PF00041">
    <property type="entry name" value="fn3"/>
    <property type="match status" value="1"/>
</dbReference>
<feature type="domain" description="Fibronectin type-III" evidence="2">
    <location>
        <begin position="93"/>
        <end position="187"/>
    </location>
</feature>
<dbReference type="InterPro" id="IPR036116">
    <property type="entry name" value="FN3_sf"/>
</dbReference>
<keyword evidence="1" id="KW-0812">Transmembrane</keyword>